<sequence length="80" mass="8910">MSNGDPVHRCRMLIAIISRFNGNRYFPSPSTPAPFPEGPFHKWKEDFGLVIFSSSTCCIISLGCRSFRGDALFLLPEESG</sequence>
<reference evidence="1 2" key="1">
    <citation type="submission" date="2021-06" db="EMBL/GenBank/DDBJ databases">
        <title>Caerostris extrusa draft genome.</title>
        <authorList>
            <person name="Kono N."/>
            <person name="Arakawa K."/>
        </authorList>
    </citation>
    <scope>NUCLEOTIDE SEQUENCE [LARGE SCALE GENOMIC DNA]</scope>
</reference>
<evidence type="ECO:0000313" key="1">
    <source>
        <dbReference type="EMBL" id="GIX94331.1"/>
    </source>
</evidence>
<gene>
    <name evidence="1" type="ORF">CEXT_730021</name>
</gene>
<dbReference type="Proteomes" id="UP001054945">
    <property type="component" value="Unassembled WGS sequence"/>
</dbReference>
<evidence type="ECO:0000313" key="2">
    <source>
        <dbReference type="Proteomes" id="UP001054945"/>
    </source>
</evidence>
<protein>
    <submittedName>
        <fullName evidence="1">Uncharacterized protein</fullName>
    </submittedName>
</protein>
<accession>A0AAV4PF28</accession>
<dbReference type="EMBL" id="BPLR01004361">
    <property type="protein sequence ID" value="GIX94331.1"/>
    <property type="molecule type" value="Genomic_DNA"/>
</dbReference>
<comment type="caution">
    <text evidence="1">The sequence shown here is derived from an EMBL/GenBank/DDBJ whole genome shotgun (WGS) entry which is preliminary data.</text>
</comment>
<keyword evidence="2" id="KW-1185">Reference proteome</keyword>
<organism evidence="1 2">
    <name type="scientific">Caerostris extrusa</name>
    <name type="common">Bark spider</name>
    <name type="synonym">Caerostris bankana</name>
    <dbReference type="NCBI Taxonomy" id="172846"/>
    <lineage>
        <taxon>Eukaryota</taxon>
        <taxon>Metazoa</taxon>
        <taxon>Ecdysozoa</taxon>
        <taxon>Arthropoda</taxon>
        <taxon>Chelicerata</taxon>
        <taxon>Arachnida</taxon>
        <taxon>Araneae</taxon>
        <taxon>Araneomorphae</taxon>
        <taxon>Entelegynae</taxon>
        <taxon>Araneoidea</taxon>
        <taxon>Araneidae</taxon>
        <taxon>Caerostris</taxon>
    </lineage>
</organism>
<dbReference type="AlphaFoldDB" id="A0AAV4PF28"/>
<proteinExistence type="predicted"/>
<name>A0AAV4PF28_CAEEX</name>